<name>A0A832QFK8_9BACT</name>
<evidence type="ECO:0000256" key="1">
    <source>
        <dbReference type="SAM" id="Phobius"/>
    </source>
</evidence>
<evidence type="ECO:0000313" key="3">
    <source>
        <dbReference type="Proteomes" id="UP000576550"/>
    </source>
</evidence>
<proteinExistence type="predicted"/>
<protein>
    <submittedName>
        <fullName evidence="2">Uncharacterized protein</fullName>
    </submittedName>
</protein>
<feature type="transmembrane region" description="Helical" evidence="1">
    <location>
        <begin position="41"/>
        <end position="64"/>
    </location>
</feature>
<accession>A0A832QFK8</accession>
<dbReference type="EMBL" id="DUTP01000005">
    <property type="protein sequence ID" value="HHX99592.1"/>
    <property type="molecule type" value="Genomic_DNA"/>
</dbReference>
<feature type="transmembrane region" description="Helical" evidence="1">
    <location>
        <begin position="76"/>
        <end position="99"/>
    </location>
</feature>
<comment type="caution">
    <text evidence="2">The sequence shown here is derived from an EMBL/GenBank/DDBJ whole genome shotgun (WGS) entry which is preliminary data.</text>
</comment>
<keyword evidence="1" id="KW-0472">Membrane</keyword>
<sequence>MKFFLITILTSLFSVSFLYYLLNNPNFLPTLSSGEVNWINFVVFITLSVVLIFSLLILMLYLIFKITRKEISHRERVVHSLKMGGSITFGLLIVFLLHIFQVLNFFWGLGILVIVLFLIFVV</sequence>
<keyword evidence="1" id="KW-0812">Transmembrane</keyword>
<organism evidence="2 3">
    <name type="scientific">Candidatus Dojkabacteria bacterium</name>
    <dbReference type="NCBI Taxonomy" id="2099670"/>
    <lineage>
        <taxon>Bacteria</taxon>
        <taxon>Candidatus Dojkabacteria</taxon>
    </lineage>
</organism>
<feature type="transmembrane region" description="Helical" evidence="1">
    <location>
        <begin position="105"/>
        <end position="121"/>
    </location>
</feature>
<gene>
    <name evidence="2" type="ORF">GX533_02885</name>
</gene>
<keyword evidence="1" id="KW-1133">Transmembrane helix</keyword>
<dbReference type="AlphaFoldDB" id="A0A832QFK8"/>
<reference evidence="2 3" key="1">
    <citation type="journal article" date="2020" name="Biotechnol. Biofuels">
        <title>New insights from the biogas microbiome by comprehensive genome-resolved metagenomics of nearly 1600 species originating from multiple anaerobic digesters.</title>
        <authorList>
            <person name="Campanaro S."/>
            <person name="Treu L."/>
            <person name="Rodriguez-R L.M."/>
            <person name="Kovalovszki A."/>
            <person name="Ziels R.M."/>
            <person name="Maus I."/>
            <person name="Zhu X."/>
            <person name="Kougias P.G."/>
            <person name="Basile A."/>
            <person name="Luo G."/>
            <person name="Schluter A."/>
            <person name="Konstantinidis K.T."/>
            <person name="Angelidaki I."/>
        </authorList>
    </citation>
    <scope>NUCLEOTIDE SEQUENCE [LARGE SCALE GENOMIC DNA]</scope>
    <source>
        <strain evidence="2">AS05jafATM_89</strain>
    </source>
</reference>
<dbReference type="Proteomes" id="UP000576550">
    <property type="component" value="Unassembled WGS sequence"/>
</dbReference>
<evidence type="ECO:0000313" key="2">
    <source>
        <dbReference type="EMBL" id="HHX99592.1"/>
    </source>
</evidence>